<comment type="caution">
    <text evidence="7">The sequence shown here is derived from an EMBL/GenBank/DDBJ whole genome shotgun (WGS) entry which is preliminary data.</text>
</comment>
<dbReference type="AlphaFoldDB" id="A0A506VBK6"/>
<evidence type="ECO:0000256" key="1">
    <source>
        <dbReference type="ARBA" id="ARBA00005384"/>
    </source>
</evidence>
<keyword evidence="2" id="KW-0663">Pyridoxal phosphate</keyword>
<keyword evidence="8" id="KW-1185">Reference proteome</keyword>
<evidence type="ECO:0000256" key="3">
    <source>
        <dbReference type="ARBA" id="ARBA00023015"/>
    </source>
</evidence>
<proteinExistence type="inferred from homology"/>
<dbReference type="PROSITE" id="PS50949">
    <property type="entry name" value="HTH_GNTR"/>
    <property type="match status" value="1"/>
</dbReference>
<keyword evidence="7" id="KW-0808">Transferase</keyword>
<reference evidence="7 8" key="1">
    <citation type="submission" date="2019-06" db="EMBL/GenBank/DDBJ databases">
        <authorList>
            <person name="Yang Y."/>
        </authorList>
    </citation>
    <scope>NUCLEOTIDE SEQUENCE [LARGE SCALE GENOMIC DNA]</scope>
    <source>
        <strain evidence="7 8">BIT-26</strain>
    </source>
</reference>
<organism evidence="7 8">
    <name type="scientific">Mixta tenebrionis</name>
    <dbReference type="NCBI Taxonomy" id="2562439"/>
    <lineage>
        <taxon>Bacteria</taxon>
        <taxon>Pseudomonadati</taxon>
        <taxon>Pseudomonadota</taxon>
        <taxon>Gammaproteobacteria</taxon>
        <taxon>Enterobacterales</taxon>
        <taxon>Erwiniaceae</taxon>
        <taxon>Mixta</taxon>
    </lineage>
</organism>
<evidence type="ECO:0000313" key="8">
    <source>
        <dbReference type="Proteomes" id="UP000319523"/>
    </source>
</evidence>
<keyword evidence="5" id="KW-0804">Transcription</keyword>
<dbReference type="GO" id="GO:0003700">
    <property type="term" value="F:DNA-binding transcription factor activity"/>
    <property type="evidence" value="ECO:0007669"/>
    <property type="project" value="InterPro"/>
</dbReference>
<accession>A0A506VBK6</accession>
<keyword evidence="3" id="KW-0805">Transcription regulation</keyword>
<dbReference type="PANTHER" id="PTHR46577">
    <property type="entry name" value="HTH-TYPE TRANSCRIPTIONAL REGULATORY PROTEIN GABR"/>
    <property type="match status" value="1"/>
</dbReference>
<dbReference type="SUPFAM" id="SSF53383">
    <property type="entry name" value="PLP-dependent transferases"/>
    <property type="match status" value="1"/>
</dbReference>
<evidence type="ECO:0000256" key="2">
    <source>
        <dbReference type="ARBA" id="ARBA00022898"/>
    </source>
</evidence>
<dbReference type="InterPro" id="IPR036390">
    <property type="entry name" value="WH_DNA-bd_sf"/>
</dbReference>
<dbReference type="Pfam" id="PF00392">
    <property type="entry name" value="GntR"/>
    <property type="match status" value="1"/>
</dbReference>
<dbReference type="InterPro" id="IPR036388">
    <property type="entry name" value="WH-like_DNA-bd_sf"/>
</dbReference>
<dbReference type="InterPro" id="IPR015421">
    <property type="entry name" value="PyrdxlP-dep_Trfase_major"/>
</dbReference>
<dbReference type="OrthoDB" id="9808770at2"/>
<evidence type="ECO:0000256" key="4">
    <source>
        <dbReference type="ARBA" id="ARBA00023125"/>
    </source>
</evidence>
<dbReference type="GO" id="GO:0003677">
    <property type="term" value="F:DNA binding"/>
    <property type="evidence" value="ECO:0007669"/>
    <property type="project" value="UniProtKB-KW"/>
</dbReference>
<dbReference type="Proteomes" id="UP000319523">
    <property type="component" value="Unassembled WGS sequence"/>
</dbReference>
<dbReference type="InterPro" id="IPR000524">
    <property type="entry name" value="Tscrpt_reg_HTH_GntR"/>
</dbReference>
<evidence type="ECO:0000313" key="7">
    <source>
        <dbReference type="EMBL" id="TPW43414.1"/>
    </source>
</evidence>
<dbReference type="CDD" id="cd00609">
    <property type="entry name" value="AAT_like"/>
    <property type="match status" value="1"/>
</dbReference>
<dbReference type="CDD" id="cd07377">
    <property type="entry name" value="WHTH_GntR"/>
    <property type="match status" value="1"/>
</dbReference>
<name>A0A506VBK6_9GAMM</name>
<dbReference type="GO" id="GO:0008483">
    <property type="term" value="F:transaminase activity"/>
    <property type="evidence" value="ECO:0007669"/>
    <property type="project" value="UniProtKB-KW"/>
</dbReference>
<dbReference type="InterPro" id="IPR051446">
    <property type="entry name" value="HTH_trans_reg/aminotransferase"/>
</dbReference>
<keyword evidence="7" id="KW-0032">Aminotransferase</keyword>
<keyword evidence="4" id="KW-0238">DNA-binding</keyword>
<dbReference type="Gene3D" id="3.40.640.10">
    <property type="entry name" value="Type I PLP-dependent aspartate aminotransferase-like (Major domain)"/>
    <property type="match status" value="1"/>
</dbReference>
<dbReference type="Gene3D" id="1.10.10.10">
    <property type="entry name" value="Winged helix-like DNA-binding domain superfamily/Winged helix DNA-binding domain"/>
    <property type="match status" value="1"/>
</dbReference>
<dbReference type="EMBL" id="VHQI01000003">
    <property type="protein sequence ID" value="TPW43414.1"/>
    <property type="molecule type" value="Genomic_DNA"/>
</dbReference>
<dbReference type="InterPro" id="IPR015424">
    <property type="entry name" value="PyrdxlP-dep_Trfase"/>
</dbReference>
<comment type="similarity">
    <text evidence="1">In the C-terminal section; belongs to the class-I pyridoxal-phosphate-dependent aminotransferase family.</text>
</comment>
<evidence type="ECO:0000259" key="6">
    <source>
        <dbReference type="PROSITE" id="PS50949"/>
    </source>
</evidence>
<dbReference type="GO" id="GO:0030170">
    <property type="term" value="F:pyridoxal phosphate binding"/>
    <property type="evidence" value="ECO:0007669"/>
    <property type="project" value="InterPro"/>
</dbReference>
<gene>
    <name evidence="7" type="ORF">FKM52_06935</name>
</gene>
<dbReference type="SUPFAM" id="SSF46785">
    <property type="entry name" value="Winged helix' DNA-binding domain"/>
    <property type="match status" value="1"/>
</dbReference>
<sequence>MTKKLALTIDRKTKIPISEQIRRGIVEAIREGVLLPGTRLPSWIDLATQLGISRGTVKTAYDRLSDEQLVVTSRSRGTCIAEPLPAIAGCPLFPEAMPASDLYQHYLLPTGAFQMGVPANDAFPVPLFSRLLAAAMREAMSSSHHYGDPRGENELRREIAGLLTLSRGIKCHPSQIFITAGFTGALGLILHALSLGGQKAWVENPGFPPARRALELAGLTIVPVSVDAEGINTAYGIRHAADAALALVTPGQQAPLGMTLFQERRNQLLAWANRNGSWIVEDDYLGELQLNRRAAPALASQDTGGRVIHIGSFSKTITPQLRLGFAVVPQSLIDIVADIAASLSPAPNPALQMATRTFLSAGHFLRHLRKMKKIYGSRSSELLHLLQQAGHQAEINGLSVLVNLPESVSDRTLVHRAYHHGLAPSPLSGWYLPGTAARSGLLLGISGQSGASMVQACELLDNLIRK</sequence>
<feature type="domain" description="HTH gntR-type" evidence="6">
    <location>
        <begin position="15"/>
        <end position="83"/>
    </location>
</feature>
<dbReference type="SMART" id="SM00345">
    <property type="entry name" value="HTH_GNTR"/>
    <property type="match status" value="1"/>
</dbReference>
<protein>
    <submittedName>
        <fullName evidence="7">PLP-dependent aminotransferase family protein</fullName>
    </submittedName>
</protein>
<dbReference type="Pfam" id="PF00155">
    <property type="entry name" value="Aminotran_1_2"/>
    <property type="match status" value="1"/>
</dbReference>
<dbReference type="PANTHER" id="PTHR46577:SF1">
    <property type="entry name" value="HTH-TYPE TRANSCRIPTIONAL REGULATORY PROTEIN GABR"/>
    <property type="match status" value="1"/>
</dbReference>
<evidence type="ECO:0000256" key="5">
    <source>
        <dbReference type="ARBA" id="ARBA00023163"/>
    </source>
</evidence>
<dbReference type="InterPro" id="IPR004839">
    <property type="entry name" value="Aminotransferase_I/II_large"/>
</dbReference>